<name>A0A3A1Y218_9GAMM</name>
<organism evidence="2 3">
    <name type="scientific">Psittacicella melopsittaci</name>
    <dbReference type="NCBI Taxonomy" id="2028576"/>
    <lineage>
        <taxon>Bacteria</taxon>
        <taxon>Pseudomonadati</taxon>
        <taxon>Pseudomonadota</taxon>
        <taxon>Gammaproteobacteria</taxon>
        <taxon>Pasteurellales</taxon>
        <taxon>Psittacicellaceae</taxon>
        <taxon>Psittacicella</taxon>
    </lineage>
</organism>
<dbReference type="GO" id="GO:0061504">
    <property type="term" value="P:cyclic threonylcarbamoyladenosine biosynthetic process"/>
    <property type="evidence" value="ECO:0007669"/>
    <property type="project" value="TreeGrafter"/>
</dbReference>
<dbReference type="Proteomes" id="UP000266258">
    <property type="component" value="Unassembled WGS sequence"/>
</dbReference>
<dbReference type="OrthoDB" id="9804150at2"/>
<dbReference type="InterPro" id="IPR045886">
    <property type="entry name" value="ThiF/MoeB/HesA"/>
</dbReference>
<dbReference type="GO" id="GO:0008641">
    <property type="term" value="F:ubiquitin-like modifier activating enzyme activity"/>
    <property type="evidence" value="ECO:0007669"/>
    <property type="project" value="InterPro"/>
</dbReference>
<reference evidence="2 3" key="1">
    <citation type="submission" date="2017-08" db="EMBL/GenBank/DDBJ databases">
        <title>Reclassification of Bisgaard taxon 37 and 44.</title>
        <authorList>
            <person name="Christensen H."/>
        </authorList>
    </citation>
    <scope>NUCLEOTIDE SEQUENCE [LARGE SCALE GENOMIC DNA]</scope>
    <source>
        <strain evidence="2 3">B96_4</strain>
    </source>
</reference>
<dbReference type="InterPro" id="IPR035985">
    <property type="entry name" value="Ubiquitin-activating_enz"/>
</dbReference>
<dbReference type="PANTHER" id="PTHR43267:SF1">
    <property type="entry name" value="TRNA THREONYLCARBAMOYLADENOSINE DEHYDRATASE"/>
    <property type="match status" value="1"/>
</dbReference>
<dbReference type="CDD" id="cd00755">
    <property type="entry name" value="YgdL_like"/>
    <property type="match status" value="1"/>
</dbReference>
<dbReference type="EMBL" id="NRJH01000081">
    <property type="protein sequence ID" value="RIY31268.1"/>
    <property type="molecule type" value="Genomic_DNA"/>
</dbReference>
<evidence type="ECO:0000259" key="1">
    <source>
        <dbReference type="Pfam" id="PF00899"/>
    </source>
</evidence>
<keyword evidence="3" id="KW-1185">Reference proteome</keyword>
<dbReference type="GO" id="GO:0061503">
    <property type="term" value="F:tRNA threonylcarbamoyladenosine dehydratase"/>
    <property type="evidence" value="ECO:0007669"/>
    <property type="project" value="TreeGrafter"/>
</dbReference>
<protein>
    <recommendedName>
        <fullName evidence="1">THIF-type NAD/FAD binding fold domain-containing protein</fullName>
    </recommendedName>
</protein>
<gene>
    <name evidence="2" type="ORF">CJP74_07740</name>
</gene>
<dbReference type="AlphaFoldDB" id="A0A3A1Y218"/>
<comment type="caution">
    <text evidence="2">The sequence shown here is derived from an EMBL/GenBank/DDBJ whole genome shotgun (WGS) entry which is preliminary data.</text>
</comment>
<dbReference type="InterPro" id="IPR000594">
    <property type="entry name" value="ThiF_NAD_FAD-bd"/>
</dbReference>
<feature type="domain" description="THIF-type NAD/FAD binding fold" evidence="1">
    <location>
        <begin position="26"/>
        <end position="275"/>
    </location>
</feature>
<dbReference type="SUPFAM" id="SSF69572">
    <property type="entry name" value="Activating enzymes of the ubiquitin-like proteins"/>
    <property type="match status" value="1"/>
</dbReference>
<evidence type="ECO:0000313" key="3">
    <source>
        <dbReference type="Proteomes" id="UP000266258"/>
    </source>
</evidence>
<dbReference type="Pfam" id="PF00899">
    <property type="entry name" value="ThiF"/>
    <property type="match status" value="1"/>
</dbReference>
<dbReference type="Gene3D" id="3.40.50.720">
    <property type="entry name" value="NAD(P)-binding Rossmann-like Domain"/>
    <property type="match status" value="1"/>
</dbReference>
<dbReference type="RefSeq" id="WP_119497944.1">
    <property type="nucleotide sequence ID" value="NZ_NRJH01000081.1"/>
</dbReference>
<sequence length="279" mass="30734">MTSTNPKYSEQSFDPLFWRSFKGIASLYGIDNLAKFAQTQVIVIGVGGVGSWAVESLARSGIGSLVLVDADDICVSNINRQLPALNSTKGEEKTEVLAQRCQDINPLIDVQVIDRFLAKENLAELIKPHAFTPKAVLEGTANPNVYVIDAIDDANVKAALVNYCRRNKYKLVVCGAAGGKFDPTKVALADMTQTHHDPLIANVRNRLRREYGYKERFKEKKFNVPTVYSQEQMTLPANLQACDLQNLNCNNGYGSATVVTASFANFAVAKILEFVQKIK</sequence>
<proteinExistence type="predicted"/>
<accession>A0A3A1Y218</accession>
<dbReference type="PANTHER" id="PTHR43267">
    <property type="entry name" value="TRNA THREONYLCARBAMOYLADENOSINE DEHYDRATASE"/>
    <property type="match status" value="1"/>
</dbReference>
<evidence type="ECO:0000313" key="2">
    <source>
        <dbReference type="EMBL" id="RIY31268.1"/>
    </source>
</evidence>